<dbReference type="HAMAP" id="MF_01812">
    <property type="entry name" value="Eis"/>
    <property type="match status" value="1"/>
</dbReference>
<dbReference type="InterPro" id="IPR022902">
    <property type="entry name" value="NAcTrfase_Eis"/>
</dbReference>
<dbReference type="InterPro" id="IPR025559">
    <property type="entry name" value="Eis_dom"/>
</dbReference>
<dbReference type="Proteomes" id="UP000294894">
    <property type="component" value="Chromosome"/>
</dbReference>
<dbReference type="KEGG" id="noy:EXE57_17745"/>
<accession>A0A4P7GQ17</accession>
<dbReference type="OrthoDB" id="8399956at2"/>
<comment type="subunit">
    <text evidence="3">Homohexamer; trimer of dimers.</text>
</comment>
<sequence>MTTSDVRVDRATDDERYLATDEVVWFDEPGSLPAADELAGVPADQRFAAEVPDADPATYAGIYGVRPLQLAVPGGEGARLVPCAGLTWVGVHPDQRRRGVLTAMLRHHVEQTHREGVAISALHASEAAIYGRHGWGVASLTFAVSLGRGTELKAPGLDEEAAALRTRMAGLADPGIAERLRECELRVAVGEPGMVVGELGFFEAIVIHQREPRATRDKEPMRFLFAQRDGVDVGHAAFRREHKWEQGRPGGKLEVFAVVGAPATRLALLRRLVDFDLMASVKVPEVGVDDPLWQWIGPRSASDVETTDNLWLRIVDLPAALPLRSYVGDCDVVVEVDDPAAPWQAGRWRIVTRGGEGSATRTDADADASLPVAALGSAYLGGTNLVAMLRAGVLSEHRPGAIGELWRAFRTDLAPTPASGF</sequence>
<reference evidence="5 6" key="1">
    <citation type="submission" date="2019-03" db="EMBL/GenBank/DDBJ databases">
        <title>Three New Species of Nocardioides, Nocardioides euryhalodurans sp. nov., Nocardioides seonyuensis sp. nov. and Nocardioides eburneoflavus sp. nov., Iolated from Soil.</title>
        <authorList>
            <person name="Roh S.G."/>
            <person name="Lee C."/>
            <person name="Kim M.-K."/>
            <person name="Kim S.B."/>
        </authorList>
    </citation>
    <scope>NUCLEOTIDE SEQUENCE [LARGE SCALE GENOMIC DNA]</scope>
    <source>
        <strain evidence="5 6">MMS17-SY117</strain>
    </source>
</reference>
<feature type="active site" description="Proton donor" evidence="3">
    <location>
        <position position="130"/>
    </location>
</feature>
<gene>
    <name evidence="5" type="ORF">EXE57_17745</name>
</gene>
<evidence type="ECO:0000256" key="3">
    <source>
        <dbReference type="HAMAP-Rule" id="MF_01812"/>
    </source>
</evidence>
<dbReference type="SUPFAM" id="SSF55718">
    <property type="entry name" value="SCP-like"/>
    <property type="match status" value="1"/>
</dbReference>
<dbReference type="PANTHER" id="PTHR37817">
    <property type="entry name" value="N-ACETYLTRANSFERASE EIS"/>
    <property type="match status" value="1"/>
</dbReference>
<proteinExistence type="inferred from homology"/>
<protein>
    <submittedName>
        <fullName evidence="5">GNAT family N-acetyltransferase</fullName>
    </submittedName>
</protein>
<dbReference type="Pfam" id="PF13527">
    <property type="entry name" value="Acetyltransf_9"/>
    <property type="match status" value="1"/>
</dbReference>
<feature type="binding site" evidence="3">
    <location>
        <begin position="97"/>
        <end position="102"/>
    </location>
    <ligand>
        <name>acetyl-CoA</name>
        <dbReference type="ChEBI" id="CHEBI:57288"/>
    </ligand>
</feature>
<evidence type="ECO:0000313" key="5">
    <source>
        <dbReference type="EMBL" id="QBR93921.1"/>
    </source>
</evidence>
<organism evidence="5 6">
    <name type="scientific">Nocardioides euryhalodurans</name>
    <dbReference type="NCBI Taxonomy" id="2518370"/>
    <lineage>
        <taxon>Bacteria</taxon>
        <taxon>Bacillati</taxon>
        <taxon>Actinomycetota</taxon>
        <taxon>Actinomycetes</taxon>
        <taxon>Propionibacteriales</taxon>
        <taxon>Nocardioidaceae</taxon>
        <taxon>Nocardioides</taxon>
    </lineage>
</organism>
<dbReference type="GO" id="GO:0034069">
    <property type="term" value="F:aminoglycoside N-acetyltransferase activity"/>
    <property type="evidence" value="ECO:0007669"/>
    <property type="project" value="TreeGrafter"/>
</dbReference>
<feature type="active site" description="Proton acceptor; via carboxylate" evidence="3">
    <location>
        <position position="421"/>
    </location>
</feature>
<comment type="similarity">
    <text evidence="3">Belongs to the acetyltransferase Eis family.</text>
</comment>
<dbReference type="InterPro" id="IPR016181">
    <property type="entry name" value="Acyl_CoA_acyltransferase"/>
</dbReference>
<dbReference type="Gene3D" id="3.30.1050.10">
    <property type="entry name" value="SCP2 sterol-binding domain"/>
    <property type="match status" value="1"/>
</dbReference>
<dbReference type="SUPFAM" id="SSF55729">
    <property type="entry name" value="Acyl-CoA N-acyltransferases (Nat)"/>
    <property type="match status" value="1"/>
</dbReference>
<evidence type="ECO:0000259" key="4">
    <source>
        <dbReference type="Pfam" id="PF13530"/>
    </source>
</evidence>
<dbReference type="NCBIfam" id="NF002367">
    <property type="entry name" value="PRK01346.1-4"/>
    <property type="match status" value="1"/>
</dbReference>
<feature type="binding site" evidence="3">
    <location>
        <begin position="125"/>
        <end position="126"/>
    </location>
    <ligand>
        <name>acetyl-CoA</name>
        <dbReference type="ChEBI" id="CHEBI:57288"/>
    </ligand>
</feature>
<name>A0A4P7GQ17_9ACTN</name>
<keyword evidence="2 3" id="KW-0012">Acyltransferase</keyword>
<dbReference type="AlphaFoldDB" id="A0A4P7GQ17"/>
<dbReference type="Gene3D" id="3.40.630.30">
    <property type="match status" value="2"/>
</dbReference>
<evidence type="ECO:0000313" key="6">
    <source>
        <dbReference type="Proteomes" id="UP000294894"/>
    </source>
</evidence>
<dbReference type="InterPro" id="IPR051554">
    <property type="entry name" value="Acetyltransferase_Eis"/>
</dbReference>
<feature type="binding site" evidence="3">
    <location>
        <begin position="89"/>
        <end position="91"/>
    </location>
    <ligand>
        <name>acetyl-CoA</name>
        <dbReference type="ChEBI" id="CHEBI:57288"/>
    </ligand>
</feature>
<evidence type="ECO:0000256" key="1">
    <source>
        <dbReference type="ARBA" id="ARBA00022679"/>
    </source>
</evidence>
<feature type="domain" description="Enhanced intracellular survival protein" evidence="4">
    <location>
        <begin position="317"/>
        <end position="415"/>
    </location>
</feature>
<dbReference type="Pfam" id="PF13530">
    <property type="entry name" value="SCP2_2"/>
    <property type="match status" value="1"/>
</dbReference>
<dbReference type="InterPro" id="IPR036527">
    <property type="entry name" value="SCP2_sterol-bd_dom_sf"/>
</dbReference>
<dbReference type="PANTHER" id="PTHR37817:SF1">
    <property type="entry name" value="N-ACETYLTRANSFERASE EIS"/>
    <property type="match status" value="1"/>
</dbReference>
<keyword evidence="6" id="KW-1185">Reference proteome</keyword>
<dbReference type="EMBL" id="CP038267">
    <property type="protein sequence ID" value="QBR93921.1"/>
    <property type="molecule type" value="Genomic_DNA"/>
</dbReference>
<keyword evidence="1 3" id="KW-0808">Transferase</keyword>
<dbReference type="RefSeq" id="WP_135079822.1">
    <property type="nucleotide sequence ID" value="NZ_CP038267.1"/>
</dbReference>
<evidence type="ECO:0000256" key="2">
    <source>
        <dbReference type="ARBA" id="ARBA00023315"/>
    </source>
</evidence>
<dbReference type="GO" id="GO:0030649">
    <property type="term" value="P:aminoglycoside antibiotic catabolic process"/>
    <property type="evidence" value="ECO:0007669"/>
    <property type="project" value="TreeGrafter"/>
</dbReference>